<sequence>MLNILNLIDDAKCFEVVRTLRWPEGPRCVHCDSAAVSKQGRDTTQPQRQKYRCSDCGRWFDDLTGTVFAGHHRPLRTWVVRLYFMGLNLSNRQVSHELGLHKDDAQRMTEQLRAGIDSQQVLPELSGEVEADEVYVVAGHKGHPEAVRQQGRQGRRRRLKGARGRGILAKEKPPILGLIQRGGEVVFHMLENVQQKTIEPLIRATVTKGTRFYTDEYDIYARLPAWGYDHHTVCHSCGEYARDEDGDGFHEIHVNTIEGVWSLLRSWLRPHRGISQEHLPLYLSFFQFVHNARVRGKGLLPALLGTLVA</sequence>
<dbReference type="InterPro" id="IPR024442">
    <property type="entry name" value="Transposase_Zn_ribbon"/>
</dbReference>
<dbReference type="PATRIC" id="fig|765913.3.peg.4406"/>
<feature type="domain" description="ISXO2-like transposase" evidence="1">
    <location>
        <begin position="124"/>
        <end position="291"/>
    </location>
</feature>
<dbReference type="eggNOG" id="COG3677">
    <property type="taxonomic scope" value="Bacteria"/>
</dbReference>
<reference evidence="2 3" key="1">
    <citation type="submission" date="2011-06" db="EMBL/GenBank/DDBJ databases">
        <title>The draft genome of Thiorhodococcus drewsii AZ1.</title>
        <authorList>
            <consortium name="US DOE Joint Genome Institute (JGI-PGF)"/>
            <person name="Lucas S."/>
            <person name="Han J."/>
            <person name="Lapidus A."/>
            <person name="Cheng J.-F."/>
            <person name="Goodwin L."/>
            <person name="Pitluck S."/>
            <person name="Peters L."/>
            <person name="Land M.L."/>
            <person name="Hauser L."/>
            <person name="Vogl K."/>
            <person name="Liu Z."/>
            <person name="Imhoff J."/>
            <person name="Thiel V."/>
            <person name="Frigaard N.-U."/>
            <person name="Bryant D.A."/>
            <person name="Woyke T.J."/>
        </authorList>
    </citation>
    <scope>NUCLEOTIDE SEQUENCE [LARGE SCALE GENOMIC DNA]</scope>
    <source>
        <strain evidence="2 3">AZ1</strain>
    </source>
</reference>
<dbReference type="InterPro" id="IPR053164">
    <property type="entry name" value="IS1016-like_transposase"/>
</dbReference>
<dbReference type="InterPro" id="IPR024445">
    <property type="entry name" value="Tnp_ISXO2-like"/>
</dbReference>
<dbReference type="PANTHER" id="PTHR47163:SF2">
    <property type="entry name" value="SI:DKEY-17M8.2"/>
    <property type="match status" value="1"/>
</dbReference>
<name>G2E7R8_9GAMM</name>
<dbReference type="Pfam" id="PF12760">
    <property type="entry name" value="Zn_ribbon_IS1595"/>
    <property type="match status" value="1"/>
</dbReference>
<dbReference type="Pfam" id="PF12762">
    <property type="entry name" value="DDE_Tnp_IS1595"/>
    <property type="match status" value="1"/>
</dbReference>
<dbReference type="EMBL" id="AFWT01000055">
    <property type="protein sequence ID" value="EGV27866.1"/>
    <property type="molecule type" value="Genomic_DNA"/>
</dbReference>
<proteinExistence type="predicted"/>
<dbReference type="AlphaFoldDB" id="G2E7R8"/>
<accession>G2E7R8</accession>
<dbReference type="PANTHER" id="PTHR47163">
    <property type="entry name" value="DDE_TNP_IS1595 DOMAIN-CONTAINING PROTEIN"/>
    <property type="match status" value="1"/>
</dbReference>
<dbReference type="SMART" id="SM01126">
    <property type="entry name" value="DDE_Tnp_IS1595"/>
    <property type="match status" value="1"/>
</dbReference>
<evidence type="ECO:0000259" key="1">
    <source>
        <dbReference type="SMART" id="SM01126"/>
    </source>
</evidence>
<dbReference type="Proteomes" id="UP000004200">
    <property type="component" value="Unassembled WGS sequence"/>
</dbReference>
<evidence type="ECO:0000313" key="2">
    <source>
        <dbReference type="EMBL" id="EGV27866.1"/>
    </source>
</evidence>
<dbReference type="OrthoDB" id="5756752at2"/>
<evidence type="ECO:0000313" key="3">
    <source>
        <dbReference type="Proteomes" id="UP000004200"/>
    </source>
</evidence>
<keyword evidence="3" id="KW-1185">Reference proteome</keyword>
<dbReference type="NCBIfam" id="NF033547">
    <property type="entry name" value="transpos_IS1595"/>
    <property type="match status" value="1"/>
</dbReference>
<protein>
    <submittedName>
        <fullName evidence="2">Insertion element protein</fullName>
    </submittedName>
</protein>
<dbReference type="STRING" id="765913.ThidrDRAFT_4331"/>
<dbReference type="RefSeq" id="WP_007043044.1">
    <property type="nucleotide sequence ID" value="NZ_AFWT01000055.1"/>
</dbReference>
<organism evidence="2 3">
    <name type="scientific">Thiorhodococcus drewsii AZ1</name>
    <dbReference type="NCBI Taxonomy" id="765913"/>
    <lineage>
        <taxon>Bacteria</taxon>
        <taxon>Pseudomonadati</taxon>
        <taxon>Pseudomonadota</taxon>
        <taxon>Gammaproteobacteria</taxon>
        <taxon>Chromatiales</taxon>
        <taxon>Chromatiaceae</taxon>
        <taxon>Thiorhodococcus</taxon>
    </lineage>
</organism>
<dbReference type="eggNOG" id="COG3676">
    <property type="taxonomic scope" value="Bacteria"/>
</dbReference>
<gene>
    <name evidence="2" type="ORF">ThidrDRAFT_4331</name>
</gene>
<comment type="caution">
    <text evidence="2">The sequence shown here is derived from an EMBL/GenBank/DDBJ whole genome shotgun (WGS) entry which is preliminary data.</text>
</comment>